<sequence>MSSFNPPAKRSRSTSVGLTSVEIQRLFLDRFPDELLEQILLECSAGDLQGLRVTSRKLRTFIDSKRLLDQAIKRAGLPSCSEVVERLGDWPNMLKMMLYLPRSLLHDSVNQSDSESYKLMVAGGLCTVCGKYAGGPPYSSNLRVRLCGESNCMSRISSNEYTHFEHFDDTHNYQQSFIVAYAQVPYMNSLGNINYSAVYPGDPQCESNGCRYLRAEYEQRNMAIALAVLCPEPELPPWQCPQELALRRHEALEPIHYAFCAWRHRATVEGRDIYNKNLDVLKDYARDHKRSMDDVLMDPLIQRVLFAHARDQAYAYPSTFTHLRDGKGPPNQKTSGNVVQTSVGGGDGIGEERTGDPERAEGPSAAKPATIDHSPSLARSQPIAARRSTSSRSRPIQKKSKKRHDPAARKRLTQALRLDCME</sequence>
<dbReference type="InterPro" id="IPR001810">
    <property type="entry name" value="F-box_dom"/>
</dbReference>
<proteinExistence type="predicted"/>
<protein>
    <recommendedName>
        <fullName evidence="2">F-box domain-containing protein</fullName>
    </recommendedName>
</protein>
<evidence type="ECO:0000313" key="4">
    <source>
        <dbReference type="Proteomes" id="UP000007431"/>
    </source>
</evidence>
<feature type="domain" description="F-box" evidence="2">
    <location>
        <begin position="25"/>
        <end position="75"/>
    </location>
</feature>
<keyword evidence="4" id="KW-1185">Reference proteome</keyword>
<dbReference type="Proteomes" id="UP000007431">
    <property type="component" value="Unassembled WGS sequence"/>
</dbReference>
<dbReference type="AlphaFoldDB" id="D8Q681"/>
<dbReference type="OrthoDB" id="10382871at2759"/>
<feature type="compositionally biased region" description="Polar residues" evidence="1">
    <location>
        <begin position="331"/>
        <end position="342"/>
    </location>
</feature>
<dbReference type="VEuPathDB" id="FungiDB:SCHCODRAFT_02543856"/>
<evidence type="ECO:0000259" key="2">
    <source>
        <dbReference type="PROSITE" id="PS50181"/>
    </source>
</evidence>
<reference evidence="3 4" key="1">
    <citation type="journal article" date="2010" name="Nat. Biotechnol.">
        <title>Genome sequence of the model mushroom Schizophyllum commune.</title>
        <authorList>
            <person name="Ohm R.A."/>
            <person name="de Jong J.F."/>
            <person name="Lugones L.G."/>
            <person name="Aerts A."/>
            <person name="Kothe E."/>
            <person name="Stajich J.E."/>
            <person name="de Vries R.P."/>
            <person name="Record E."/>
            <person name="Levasseur A."/>
            <person name="Baker S.E."/>
            <person name="Bartholomew K.A."/>
            <person name="Coutinho P.M."/>
            <person name="Erdmann S."/>
            <person name="Fowler T.J."/>
            <person name="Gathman A.C."/>
            <person name="Lombard V."/>
            <person name="Henrissat B."/>
            <person name="Knabe N."/>
            <person name="Kuees U."/>
            <person name="Lilly W.W."/>
            <person name="Lindquist E."/>
            <person name="Lucas S."/>
            <person name="Magnuson J.K."/>
            <person name="Piumi F."/>
            <person name="Raudaskoski M."/>
            <person name="Salamov A."/>
            <person name="Schmutz J."/>
            <person name="Schwarze F.W.M.R."/>
            <person name="vanKuyk P.A."/>
            <person name="Horton J.S."/>
            <person name="Grigoriev I.V."/>
            <person name="Woesten H.A.B."/>
        </authorList>
    </citation>
    <scope>NUCLEOTIDE SEQUENCE [LARGE SCALE GENOMIC DNA]</scope>
    <source>
        <strain evidence="4">H4-8 / FGSC 9210</strain>
    </source>
</reference>
<dbReference type="SMART" id="SM00256">
    <property type="entry name" value="FBOX"/>
    <property type="match status" value="1"/>
</dbReference>
<dbReference type="Pfam" id="PF00646">
    <property type="entry name" value="F-box"/>
    <property type="match status" value="1"/>
</dbReference>
<evidence type="ECO:0000313" key="3">
    <source>
        <dbReference type="EMBL" id="EFI96594.1"/>
    </source>
</evidence>
<dbReference type="InterPro" id="IPR036047">
    <property type="entry name" value="F-box-like_dom_sf"/>
</dbReference>
<dbReference type="HOGENOM" id="CLU_650801_0_0_1"/>
<feature type="compositionally biased region" description="Basic residues" evidence="1">
    <location>
        <begin position="395"/>
        <end position="412"/>
    </location>
</feature>
<evidence type="ECO:0000256" key="1">
    <source>
        <dbReference type="SAM" id="MobiDB-lite"/>
    </source>
</evidence>
<dbReference type="InParanoid" id="D8Q681"/>
<dbReference type="EMBL" id="GL377307">
    <property type="protein sequence ID" value="EFI96594.1"/>
    <property type="molecule type" value="Genomic_DNA"/>
</dbReference>
<accession>D8Q681</accession>
<feature type="compositionally biased region" description="Basic and acidic residues" evidence="1">
    <location>
        <begin position="350"/>
        <end position="361"/>
    </location>
</feature>
<organism evidence="4">
    <name type="scientific">Schizophyllum commune (strain H4-8 / FGSC 9210)</name>
    <name type="common">Split gill fungus</name>
    <dbReference type="NCBI Taxonomy" id="578458"/>
    <lineage>
        <taxon>Eukaryota</taxon>
        <taxon>Fungi</taxon>
        <taxon>Dikarya</taxon>
        <taxon>Basidiomycota</taxon>
        <taxon>Agaricomycotina</taxon>
        <taxon>Agaricomycetes</taxon>
        <taxon>Agaricomycetidae</taxon>
        <taxon>Agaricales</taxon>
        <taxon>Schizophyllaceae</taxon>
        <taxon>Schizophyllum</taxon>
    </lineage>
</organism>
<name>D8Q681_SCHCM</name>
<gene>
    <name evidence="3" type="ORF">SCHCODRAFT_110072</name>
</gene>
<dbReference type="GeneID" id="9592611"/>
<dbReference type="PROSITE" id="PS50181">
    <property type="entry name" value="FBOX"/>
    <property type="match status" value="1"/>
</dbReference>
<dbReference type="RefSeq" id="XP_003031497.1">
    <property type="nucleotide sequence ID" value="XM_003031451.1"/>
</dbReference>
<feature type="region of interest" description="Disordered" evidence="1">
    <location>
        <begin position="320"/>
        <end position="422"/>
    </location>
</feature>
<dbReference type="KEGG" id="scm:SCHCO_02543856"/>
<dbReference type="SUPFAM" id="SSF81383">
    <property type="entry name" value="F-box domain"/>
    <property type="match status" value="1"/>
</dbReference>
<feature type="non-terminal residue" evidence="3">
    <location>
        <position position="422"/>
    </location>
</feature>